<name>A0AA41QH66_9MICO</name>
<organism evidence="2 3">
    <name type="scientific">Antribacter soli</name>
    <dbReference type="NCBI Taxonomy" id="2910976"/>
    <lineage>
        <taxon>Bacteria</taxon>
        <taxon>Bacillati</taxon>
        <taxon>Actinomycetota</taxon>
        <taxon>Actinomycetes</taxon>
        <taxon>Micrococcales</taxon>
        <taxon>Promicromonosporaceae</taxon>
        <taxon>Antribacter</taxon>
    </lineage>
</organism>
<dbReference type="RefSeq" id="WP_236091220.1">
    <property type="nucleotide sequence ID" value="NZ_JAKGSG010000059.1"/>
</dbReference>
<dbReference type="AlphaFoldDB" id="A0AA41QH66"/>
<gene>
    <name evidence="2" type="ORF">L1785_20790</name>
</gene>
<protein>
    <submittedName>
        <fullName evidence="2">DUF899 domain-containing protein</fullName>
    </submittedName>
</protein>
<evidence type="ECO:0000313" key="3">
    <source>
        <dbReference type="Proteomes" id="UP001165405"/>
    </source>
</evidence>
<accession>A0AA41QH66</accession>
<evidence type="ECO:0000313" key="2">
    <source>
        <dbReference type="EMBL" id="MCF4123408.1"/>
    </source>
</evidence>
<dbReference type="Proteomes" id="UP001165405">
    <property type="component" value="Unassembled WGS sequence"/>
</dbReference>
<dbReference type="InterPro" id="IPR010296">
    <property type="entry name" value="DUF899_thioredox"/>
</dbReference>
<feature type="region of interest" description="Disordered" evidence="1">
    <location>
        <begin position="226"/>
        <end position="249"/>
    </location>
</feature>
<sequence>MTTTPERSATRYAAPPAVDRDTWLRERNALLVREKAHTHEGDAIAAARRRLPMTEVPVQDVIGDDGPTSLLDIFDGRDRLVVYKHMFHTGMPIEDQCEGCTLSVWHAQDASYLAAAGISFAVFCEGPWEEVAPLRDFMGYTVPWYSVAGIDDPALAGEFGTISCFLRQGDRVFLTYETTGRGVEAILVPLKLIDMTVYGRQEAWEDSPEGWPETHRPGWFWRKGGRPTAQWTRPGATPVDTTIPHRHHH</sequence>
<evidence type="ECO:0000256" key="1">
    <source>
        <dbReference type="SAM" id="MobiDB-lite"/>
    </source>
</evidence>
<reference evidence="2" key="1">
    <citation type="submission" date="2022-01" db="EMBL/GenBank/DDBJ databases">
        <title>Antribacter sp. nov., isolated from Guizhou of China.</title>
        <authorList>
            <person name="Chengliang C."/>
            <person name="Ya Z."/>
        </authorList>
    </citation>
    <scope>NUCLEOTIDE SEQUENCE</scope>
    <source>
        <strain evidence="2">KLBMP 9083</strain>
    </source>
</reference>
<keyword evidence="3" id="KW-1185">Reference proteome</keyword>
<proteinExistence type="predicted"/>
<comment type="caution">
    <text evidence="2">The sequence shown here is derived from an EMBL/GenBank/DDBJ whole genome shotgun (WGS) entry which is preliminary data.</text>
</comment>
<dbReference type="Pfam" id="PF05988">
    <property type="entry name" value="DUF899"/>
    <property type="match status" value="1"/>
</dbReference>
<dbReference type="EMBL" id="JAKGSG010000059">
    <property type="protein sequence ID" value="MCF4123408.1"/>
    <property type="molecule type" value="Genomic_DNA"/>
</dbReference>